<evidence type="ECO:0000313" key="4">
    <source>
        <dbReference type="Ensembl" id="ENSPFOP00000005728.2"/>
    </source>
</evidence>
<dbReference type="OMA" id="NESCMEM"/>
<evidence type="ECO:0000313" key="5">
    <source>
        <dbReference type="Proteomes" id="UP000028760"/>
    </source>
</evidence>
<dbReference type="eggNOG" id="ENOG502QRBE">
    <property type="taxonomic scope" value="Eukaryota"/>
</dbReference>
<keyword evidence="1" id="KW-1015">Disulfide bond</keyword>
<dbReference type="Pfam" id="PF00059">
    <property type="entry name" value="Lectin_C"/>
    <property type="match status" value="1"/>
</dbReference>
<dbReference type="Proteomes" id="UP000028760">
    <property type="component" value="Unassembled WGS sequence"/>
</dbReference>
<dbReference type="GeneTree" id="ENSGT00940000162818"/>
<dbReference type="AlphaFoldDB" id="A0A087XIX5"/>
<protein>
    <recommendedName>
        <fullName evidence="3">C-type lectin domain-containing protein</fullName>
    </recommendedName>
</protein>
<evidence type="ECO:0000256" key="2">
    <source>
        <dbReference type="SAM" id="SignalP"/>
    </source>
</evidence>
<evidence type="ECO:0000259" key="3">
    <source>
        <dbReference type="PROSITE" id="PS50041"/>
    </source>
</evidence>
<dbReference type="Gene3D" id="3.10.100.10">
    <property type="entry name" value="Mannose-Binding Protein A, subunit A"/>
    <property type="match status" value="1"/>
</dbReference>
<dbReference type="SMART" id="SM00034">
    <property type="entry name" value="CLECT"/>
    <property type="match status" value="1"/>
</dbReference>
<dbReference type="SUPFAM" id="SSF56436">
    <property type="entry name" value="C-type lectin-like"/>
    <property type="match status" value="1"/>
</dbReference>
<dbReference type="InterPro" id="IPR050111">
    <property type="entry name" value="C-type_lectin/snaclec_domain"/>
</dbReference>
<feature type="domain" description="C-type lectin" evidence="3">
    <location>
        <begin position="52"/>
        <end position="171"/>
    </location>
</feature>
<dbReference type="STRING" id="48698.ENSPFOP00000005728"/>
<dbReference type="PROSITE" id="PS00615">
    <property type="entry name" value="C_TYPE_LECTIN_1"/>
    <property type="match status" value="1"/>
</dbReference>
<dbReference type="EMBL" id="AYCK01020683">
    <property type="status" value="NOT_ANNOTATED_CDS"/>
    <property type="molecule type" value="Genomic_DNA"/>
</dbReference>
<dbReference type="InterPro" id="IPR002353">
    <property type="entry name" value="AntifreezeII"/>
</dbReference>
<dbReference type="PROSITE" id="PS50041">
    <property type="entry name" value="C_TYPE_LECTIN_2"/>
    <property type="match status" value="1"/>
</dbReference>
<dbReference type="PANTHER" id="PTHR22803">
    <property type="entry name" value="MANNOSE, PHOSPHOLIPASE, LECTIN RECEPTOR RELATED"/>
    <property type="match status" value="1"/>
</dbReference>
<keyword evidence="2" id="KW-0732">Signal</keyword>
<feature type="chain" id="PRO_5001832987" description="C-type lectin domain-containing protein" evidence="2">
    <location>
        <begin position="20"/>
        <end position="174"/>
    </location>
</feature>
<dbReference type="InterPro" id="IPR016186">
    <property type="entry name" value="C-type_lectin-like/link_sf"/>
</dbReference>
<dbReference type="InterPro" id="IPR018378">
    <property type="entry name" value="C-type_lectin_CS"/>
</dbReference>
<dbReference type="PRINTS" id="PR00356">
    <property type="entry name" value="ANTIFREEZEII"/>
</dbReference>
<reference evidence="5" key="1">
    <citation type="submission" date="2013-10" db="EMBL/GenBank/DDBJ databases">
        <authorList>
            <person name="Schartl M."/>
            <person name="Warren W."/>
        </authorList>
    </citation>
    <scope>NUCLEOTIDE SEQUENCE [LARGE SCALE GENOMIC DNA]</scope>
    <source>
        <strain evidence="5">female</strain>
    </source>
</reference>
<proteinExistence type="predicted"/>
<dbReference type="InterPro" id="IPR001304">
    <property type="entry name" value="C-type_lectin-like"/>
</dbReference>
<dbReference type="InterPro" id="IPR016187">
    <property type="entry name" value="CTDL_fold"/>
</dbReference>
<accession>A0A087XIX5</accession>
<reference evidence="4" key="3">
    <citation type="submission" date="2025-09" db="UniProtKB">
        <authorList>
            <consortium name="Ensembl"/>
        </authorList>
    </citation>
    <scope>IDENTIFICATION</scope>
</reference>
<feature type="signal peptide" evidence="2">
    <location>
        <begin position="1"/>
        <end position="19"/>
    </location>
</feature>
<dbReference type="CDD" id="cd00037">
    <property type="entry name" value="CLECT"/>
    <property type="match status" value="1"/>
</dbReference>
<keyword evidence="5" id="KW-1185">Reference proteome</keyword>
<reference evidence="4" key="2">
    <citation type="submission" date="2025-08" db="UniProtKB">
        <authorList>
            <consortium name="Ensembl"/>
        </authorList>
    </citation>
    <scope>IDENTIFICATION</scope>
</reference>
<sequence>MKLLAVFLLVFSMVALTSGKTVSINGTPGDGQWEFMLYQVGSISCPFGWTLINNRCFQYVANNMTWAEAERNCLTLGANLASVHNSNEYNQIQTLIFTASRDSKETWIGGSNAQEDNIWLWSDGNLFSYTNWCRGQPDNTRGMQHCLQMNYSGGKCWDDFSCRGPKPSVCAKKP</sequence>
<organism evidence="4 5">
    <name type="scientific">Poecilia formosa</name>
    <name type="common">Amazon molly</name>
    <name type="synonym">Limia formosa</name>
    <dbReference type="NCBI Taxonomy" id="48698"/>
    <lineage>
        <taxon>Eukaryota</taxon>
        <taxon>Metazoa</taxon>
        <taxon>Chordata</taxon>
        <taxon>Craniata</taxon>
        <taxon>Vertebrata</taxon>
        <taxon>Euteleostomi</taxon>
        <taxon>Actinopterygii</taxon>
        <taxon>Neopterygii</taxon>
        <taxon>Teleostei</taxon>
        <taxon>Neoteleostei</taxon>
        <taxon>Acanthomorphata</taxon>
        <taxon>Ovalentaria</taxon>
        <taxon>Atherinomorphae</taxon>
        <taxon>Cyprinodontiformes</taxon>
        <taxon>Poeciliidae</taxon>
        <taxon>Poeciliinae</taxon>
        <taxon>Poecilia</taxon>
    </lineage>
</organism>
<dbReference type="Ensembl" id="ENSPFOT00000005737.2">
    <property type="protein sequence ID" value="ENSPFOP00000005728.2"/>
    <property type="gene ID" value="ENSPFOG00000005766.2"/>
</dbReference>
<name>A0A087XIX5_POEFO</name>
<evidence type="ECO:0000256" key="1">
    <source>
        <dbReference type="ARBA" id="ARBA00023157"/>
    </source>
</evidence>